<dbReference type="PANTHER" id="PTHR10039:SF5">
    <property type="entry name" value="NACHT DOMAIN-CONTAINING PROTEIN"/>
    <property type="match status" value="1"/>
</dbReference>
<keyword evidence="2" id="KW-0175">Coiled coil</keyword>
<gene>
    <name evidence="5" type="ORF">HDK90DRAFT_174026</name>
</gene>
<feature type="compositionally biased region" description="Low complexity" evidence="3">
    <location>
        <begin position="592"/>
        <end position="603"/>
    </location>
</feature>
<sequence>MALSSNKPVCSIEDRREEISTEHNATCERINLSREDQRRLLQEQLSEPPGPNDQWQPFTEWLQDDGQLVYWVAGQPSSGKSTLMRFLHDDKAIQNHVRMWADGSRLVKVAFFLRKHTTFRNLLEEMLYRALDGRNLFSALLGGLPNRRLPESELVVIFKSAFRLLWSGEHEHPGEHGKFLFMIDGIEHMDDDSSQALFEFLEQHTDAGQWMKFCISGSYRSLPGQMLTPSACMEILTKVDIWHNISHELDNCRRFYRLRNNRAERSHEIIRRIVDAAEGSFLYARLATAWYFGELAQRENIADLHEQIPPTSDMIFQDLLNREDREDRPEPGPSTARLFGLIQQAERTKKPLSLIVLSFVEELDNQDIEPGIRHATNSEINERADKMNRYLFYRSGGLLEAPDFAEKGALAEVRYHETAKEWKPQLWEHVKKSLGFEEKDRTLCTELCLAYFRCIKTLDPKQTTFFTSFRSLATACLEYSFKIEQTPGETGHENNINEKIIRALDQDAMKLLDEHQPSHDGSSKTSHDNEVRLWSVKVQGHSNSYSTIDPHWTNVCNIDNYQPPSSLFDFALQHNLFSVVKHHLNKFKEQPTGNGTINANGNASHVAKETQQNDPKEKTWKQKKIEKREKEKAAAKERKKLKKRGKNPDLEEQVTDPVRRLVGGRILPLTLIARSQHSKGNPAPISERMAKILLEYGADPDFEESSEAPGGNTAWHALLKAMASEMPKPKAPPKKTSTTNSRPSTADTTQAASTTQNENRSLTEEERHAKVKTLQAKVKELQAKRSKLLADRDRRYRLTELAVMFLDSGADSYATVRAMPPPPEPSKNEEAGEESTQEPERFFKYLAKKVEARVTKDVKAFGAAIRNVPRQVGHVHTLIKETWALTRDVNPAKLTLDQIVEAVKKVDGDAEKELETVEIDLEAAKNTLVEMQAEVPTTEEIGHMEKAQWQKVDDAIKIRRGLEKAGSWDVWHERAWAQVKLFAR</sequence>
<evidence type="ECO:0000259" key="4">
    <source>
        <dbReference type="Pfam" id="PF24883"/>
    </source>
</evidence>
<feature type="compositionally biased region" description="Basic and acidic residues" evidence="3">
    <location>
        <begin position="626"/>
        <end position="636"/>
    </location>
</feature>
<keyword evidence="6" id="KW-1185">Reference proteome</keyword>
<proteinExistence type="predicted"/>
<dbReference type="PANTHER" id="PTHR10039">
    <property type="entry name" value="AMELOGENIN"/>
    <property type="match status" value="1"/>
</dbReference>
<feature type="coiled-coil region" evidence="2">
    <location>
        <begin position="907"/>
        <end position="934"/>
    </location>
</feature>
<dbReference type="InterPro" id="IPR027417">
    <property type="entry name" value="P-loop_NTPase"/>
</dbReference>
<dbReference type="EMBL" id="JBBWRZ010000003">
    <property type="protein sequence ID" value="KAK8240139.1"/>
    <property type="molecule type" value="Genomic_DNA"/>
</dbReference>
<evidence type="ECO:0000256" key="2">
    <source>
        <dbReference type="SAM" id="Coils"/>
    </source>
</evidence>
<dbReference type="InterPro" id="IPR056884">
    <property type="entry name" value="NPHP3-like_N"/>
</dbReference>
<organism evidence="5 6">
    <name type="scientific">Phyllosticta capitalensis</name>
    <dbReference type="NCBI Taxonomy" id="121624"/>
    <lineage>
        <taxon>Eukaryota</taxon>
        <taxon>Fungi</taxon>
        <taxon>Dikarya</taxon>
        <taxon>Ascomycota</taxon>
        <taxon>Pezizomycotina</taxon>
        <taxon>Dothideomycetes</taxon>
        <taxon>Dothideomycetes incertae sedis</taxon>
        <taxon>Botryosphaeriales</taxon>
        <taxon>Phyllostictaceae</taxon>
        <taxon>Phyllosticta</taxon>
    </lineage>
</organism>
<feature type="domain" description="Nephrocystin 3-like N-terminal" evidence="4">
    <location>
        <begin position="57"/>
        <end position="216"/>
    </location>
</feature>
<name>A0ABR1YVD1_9PEZI</name>
<evidence type="ECO:0000313" key="6">
    <source>
        <dbReference type="Proteomes" id="UP001492380"/>
    </source>
</evidence>
<feature type="region of interest" description="Disordered" evidence="3">
    <location>
        <begin position="726"/>
        <end position="769"/>
    </location>
</feature>
<dbReference type="Proteomes" id="UP001492380">
    <property type="component" value="Unassembled WGS sequence"/>
</dbReference>
<feature type="compositionally biased region" description="Low complexity" evidence="3">
    <location>
        <begin position="744"/>
        <end position="756"/>
    </location>
</feature>
<feature type="region of interest" description="Disordered" evidence="3">
    <location>
        <begin position="816"/>
        <end position="838"/>
    </location>
</feature>
<accession>A0ABR1YVD1</accession>
<dbReference type="SUPFAM" id="SSF52540">
    <property type="entry name" value="P-loop containing nucleoside triphosphate hydrolases"/>
    <property type="match status" value="1"/>
</dbReference>
<dbReference type="Gene3D" id="3.40.50.300">
    <property type="entry name" value="P-loop containing nucleotide triphosphate hydrolases"/>
    <property type="match status" value="1"/>
</dbReference>
<reference evidence="5 6" key="1">
    <citation type="submission" date="2024-04" db="EMBL/GenBank/DDBJ databases">
        <title>Phyllosticta paracitricarpa is synonymous to the EU quarantine fungus P. citricarpa based on phylogenomic analyses.</title>
        <authorList>
            <consortium name="Lawrence Berkeley National Laboratory"/>
            <person name="Van Ingen-Buijs V.A."/>
            <person name="Van Westerhoven A.C."/>
            <person name="Haridas S."/>
            <person name="Skiadas P."/>
            <person name="Martin F."/>
            <person name="Groenewald J.Z."/>
            <person name="Crous P.W."/>
            <person name="Seidl M.F."/>
        </authorList>
    </citation>
    <scope>NUCLEOTIDE SEQUENCE [LARGE SCALE GENOMIC DNA]</scope>
    <source>
        <strain evidence="5 6">CBS 123374</strain>
    </source>
</reference>
<dbReference type="Pfam" id="PF24883">
    <property type="entry name" value="NPHP3_N"/>
    <property type="match status" value="1"/>
</dbReference>
<feature type="region of interest" description="Disordered" evidence="3">
    <location>
        <begin position="590"/>
        <end position="656"/>
    </location>
</feature>
<evidence type="ECO:0000256" key="1">
    <source>
        <dbReference type="ARBA" id="ARBA00022737"/>
    </source>
</evidence>
<evidence type="ECO:0000256" key="3">
    <source>
        <dbReference type="SAM" id="MobiDB-lite"/>
    </source>
</evidence>
<keyword evidence="1" id="KW-0677">Repeat</keyword>
<protein>
    <recommendedName>
        <fullName evidence="4">Nephrocystin 3-like N-terminal domain-containing protein</fullName>
    </recommendedName>
</protein>
<comment type="caution">
    <text evidence="5">The sequence shown here is derived from an EMBL/GenBank/DDBJ whole genome shotgun (WGS) entry which is preliminary data.</text>
</comment>
<evidence type="ECO:0000313" key="5">
    <source>
        <dbReference type="EMBL" id="KAK8240139.1"/>
    </source>
</evidence>